<feature type="domain" description="Ig-like" evidence="4">
    <location>
        <begin position="159"/>
        <end position="253"/>
    </location>
</feature>
<reference evidence="5 6" key="1">
    <citation type="submission" date="2019-06" db="EMBL/GenBank/DDBJ databases">
        <title>A chromosome-scale genome assembly of the European perch, Perca fluviatilis.</title>
        <authorList>
            <person name="Roques C."/>
            <person name="Zahm M."/>
            <person name="Cabau C."/>
            <person name="Klopp C."/>
            <person name="Bouchez O."/>
            <person name="Donnadieu C."/>
            <person name="Kuhl H."/>
            <person name="Gislard M."/>
            <person name="Guendouz S."/>
            <person name="Journot L."/>
            <person name="Haffray P."/>
            <person name="Bestin A."/>
            <person name="Morvezen R."/>
            <person name="Feron R."/>
            <person name="Wen M."/>
            <person name="Jouanno E."/>
            <person name="Herpin A."/>
            <person name="Schartl M."/>
            <person name="Postlethwait J."/>
            <person name="Schaerlinger B."/>
            <person name="Chardard D."/>
            <person name="Lecocq T."/>
            <person name="Poncet C."/>
            <person name="Jaffrelo L."/>
            <person name="Lampietro C."/>
            <person name="Guiguen Y."/>
        </authorList>
    </citation>
    <scope>NUCLEOTIDE SEQUENCE [LARGE SCALE GENOMIC DNA]</scope>
    <source>
        <tissue evidence="5">Blood</tissue>
    </source>
</reference>
<feature type="domain" description="Ig-like" evidence="4">
    <location>
        <begin position="258"/>
        <end position="338"/>
    </location>
</feature>
<evidence type="ECO:0000256" key="1">
    <source>
        <dbReference type="SAM" id="MobiDB-lite"/>
    </source>
</evidence>
<feature type="chain" id="PRO_5025669002" description="Ig-like domain-containing protein" evidence="3">
    <location>
        <begin position="30"/>
        <end position="412"/>
    </location>
</feature>
<keyword evidence="2" id="KW-1133">Transmembrane helix</keyword>
<proteinExistence type="predicted"/>
<organism evidence="5 6">
    <name type="scientific">Perca fluviatilis</name>
    <name type="common">European perch</name>
    <dbReference type="NCBI Taxonomy" id="8168"/>
    <lineage>
        <taxon>Eukaryota</taxon>
        <taxon>Metazoa</taxon>
        <taxon>Chordata</taxon>
        <taxon>Craniata</taxon>
        <taxon>Vertebrata</taxon>
        <taxon>Euteleostomi</taxon>
        <taxon>Actinopterygii</taxon>
        <taxon>Neopterygii</taxon>
        <taxon>Teleostei</taxon>
        <taxon>Neoteleostei</taxon>
        <taxon>Acanthomorphata</taxon>
        <taxon>Eupercaria</taxon>
        <taxon>Perciformes</taxon>
        <taxon>Percoidei</taxon>
        <taxon>Percidae</taxon>
        <taxon>Percinae</taxon>
        <taxon>Perca</taxon>
    </lineage>
</organism>
<dbReference type="InterPro" id="IPR003599">
    <property type="entry name" value="Ig_sub"/>
</dbReference>
<comment type="caution">
    <text evidence="5">The sequence shown here is derived from an EMBL/GenBank/DDBJ whole genome shotgun (WGS) entry which is preliminary data.</text>
</comment>
<dbReference type="EMBL" id="VHII01000022">
    <property type="protein sequence ID" value="KAF1372862.1"/>
    <property type="molecule type" value="Genomic_DNA"/>
</dbReference>
<feature type="transmembrane region" description="Helical" evidence="2">
    <location>
        <begin position="349"/>
        <end position="375"/>
    </location>
</feature>
<evidence type="ECO:0000256" key="2">
    <source>
        <dbReference type="SAM" id="Phobius"/>
    </source>
</evidence>
<evidence type="ECO:0000313" key="5">
    <source>
        <dbReference type="EMBL" id="KAF1372862.1"/>
    </source>
</evidence>
<dbReference type="InterPro" id="IPR036179">
    <property type="entry name" value="Ig-like_dom_sf"/>
</dbReference>
<protein>
    <recommendedName>
        <fullName evidence="4">Ig-like domain-containing protein</fullName>
    </recommendedName>
</protein>
<dbReference type="SUPFAM" id="SSF48726">
    <property type="entry name" value="Immunoglobulin"/>
    <property type="match status" value="3"/>
</dbReference>
<dbReference type="SMART" id="SM00409">
    <property type="entry name" value="IG"/>
    <property type="match status" value="3"/>
</dbReference>
<dbReference type="Pfam" id="PF13895">
    <property type="entry name" value="Ig_2"/>
    <property type="match status" value="1"/>
</dbReference>
<accession>A0A6A5EG34</accession>
<evidence type="ECO:0000259" key="4">
    <source>
        <dbReference type="PROSITE" id="PS50835"/>
    </source>
</evidence>
<dbReference type="Proteomes" id="UP000465112">
    <property type="component" value="Chromosome 22"/>
</dbReference>
<keyword evidence="2" id="KW-0812">Transmembrane</keyword>
<sequence length="412" mass="45432">MMSVITVQFVKMVTANMLLSVFFVSGALAPCPYNPDLFITAPKQMEALSGSCLRIPCHFRAKPDEKFKNPRKTFGVWIKNSKYFAPNHKNVIFNSSWEHIFYPMKITGDLSQKNCTTLFSSLITNHTDTYFFRIENRPFLATASCDPLQITVRGSAPSPRIEISGDLKEKESVTISCSASTPCPHSPPKLTWNLQQDPPNNIEENTDRTFTTKIQKTITLSDTHDGFTISCSATYPVNEGREVKTAEERKTLSVSYAPKDTSVSISPSGLVSAGSWVNLTCSSRAKPPASFSWFKNSKDGAISVAEGKFYSVNVTGVTEDYHCVVTNVLGNQRSSWISLKSAESSDSSLIWASALGGVIIIIIIIICLAVCVCSLMSTRRCKTKHPNPQQPQSQGAEVLEVPGSWDVVRNQF</sequence>
<evidence type="ECO:0000256" key="3">
    <source>
        <dbReference type="SAM" id="SignalP"/>
    </source>
</evidence>
<feature type="signal peptide" evidence="3">
    <location>
        <begin position="1"/>
        <end position="29"/>
    </location>
</feature>
<feature type="region of interest" description="Disordered" evidence="1">
    <location>
        <begin position="178"/>
        <end position="205"/>
    </location>
</feature>
<dbReference type="AlphaFoldDB" id="A0A6A5EG34"/>
<dbReference type="OrthoDB" id="6250964at2759"/>
<keyword evidence="6" id="KW-1185">Reference proteome</keyword>
<dbReference type="PANTHER" id="PTHR46484:SF8">
    <property type="entry name" value="B-CELL RECEPTOR CD22-LIKE-RELATED"/>
    <property type="match status" value="1"/>
</dbReference>
<keyword evidence="2" id="KW-0472">Membrane</keyword>
<dbReference type="InterPro" id="IPR013783">
    <property type="entry name" value="Ig-like_fold"/>
</dbReference>
<evidence type="ECO:0000313" key="6">
    <source>
        <dbReference type="Proteomes" id="UP000465112"/>
    </source>
</evidence>
<dbReference type="PROSITE" id="PS50835">
    <property type="entry name" value="IG_LIKE"/>
    <property type="match status" value="2"/>
</dbReference>
<dbReference type="CDD" id="cd00096">
    <property type="entry name" value="Ig"/>
    <property type="match status" value="1"/>
</dbReference>
<name>A0A6A5EG34_PERFL</name>
<keyword evidence="3" id="KW-0732">Signal</keyword>
<gene>
    <name evidence="5" type="ORF">PFLUV_G00254300</name>
</gene>
<dbReference type="InterPro" id="IPR007110">
    <property type="entry name" value="Ig-like_dom"/>
</dbReference>
<dbReference type="Gene3D" id="2.60.40.10">
    <property type="entry name" value="Immunoglobulins"/>
    <property type="match status" value="3"/>
</dbReference>
<dbReference type="PANTHER" id="PTHR46484">
    <property type="entry name" value="SI:CH211-171H4.5-RELATED"/>
    <property type="match status" value="1"/>
</dbReference>
<feature type="compositionally biased region" description="Polar residues" evidence="1">
    <location>
        <begin position="192"/>
        <end position="205"/>
    </location>
</feature>